<name>A0AAN3QXB6_CAMJU</name>
<proteinExistence type="predicted"/>
<evidence type="ECO:0000313" key="3">
    <source>
        <dbReference type="Proteomes" id="UP000735326"/>
    </source>
</evidence>
<evidence type="ECO:0000256" key="1">
    <source>
        <dbReference type="SAM" id="MobiDB-lite"/>
    </source>
</evidence>
<feature type="compositionally biased region" description="Basic and acidic residues" evidence="1">
    <location>
        <begin position="227"/>
        <end position="241"/>
    </location>
</feature>
<dbReference type="RefSeq" id="WP_070273928.1">
    <property type="nucleotide sequence ID" value="NZ_MJYS01000077.1"/>
</dbReference>
<protein>
    <submittedName>
        <fullName evidence="2">Uncharacterized protein</fullName>
    </submittedName>
</protein>
<evidence type="ECO:0000313" key="2">
    <source>
        <dbReference type="EMBL" id="EHB2512521.1"/>
    </source>
</evidence>
<dbReference type="EMBL" id="AAYVUT010000013">
    <property type="protein sequence ID" value="EHB2512521.1"/>
    <property type="molecule type" value="Genomic_DNA"/>
</dbReference>
<sequence>MKFQNLGDEAYNKLISSDLGQAMLKAQEKTDQINMSKYTNEIGKEIFVPWNPYNLNSKYKFSIVIADAFDKMIKEVIPKDTIISSQFQSWINKEKNELMVDSKLNRDQYFKEQIDLETGEVYQNSGLSLVNAKMNYLEKSIEKLKKAFTTFLNNNPEKALANSEECKAWKDYYEARNQEVSNYIENNDFSYYNKTDKEGKILEEGTQEKALEHQNHIQSKINAVDKAQAEAESRMQEKTENQNELFSSDEVKNLRTQKQ</sequence>
<dbReference type="Proteomes" id="UP000735326">
    <property type="component" value="Unassembled WGS sequence"/>
</dbReference>
<accession>A0AAN3QXB6</accession>
<gene>
    <name evidence="2" type="ORF">JYC20_001719</name>
</gene>
<feature type="region of interest" description="Disordered" evidence="1">
    <location>
        <begin position="223"/>
        <end position="259"/>
    </location>
</feature>
<reference evidence="2" key="1">
    <citation type="submission" date="2021-02" db="EMBL/GenBank/DDBJ databases">
        <authorList>
            <consortium name="PulseNet: The National Subtyping Network for Foodborne Disease Surveillance"/>
        </authorList>
    </citation>
    <scope>NUCLEOTIDE SEQUENCE</scope>
    <source>
        <strain evidence="2">PNUSAC020384</strain>
    </source>
</reference>
<dbReference type="AlphaFoldDB" id="A0AAN3QXB6"/>
<organism evidence="2 3">
    <name type="scientific">Campylobacter jejuni</name>
    <dbReference type="NCBI Taxonomy" id="197"/>
    <lineage>
        <taxon>Bacteria</taxon>
        <taxon>Pseudomonadati</taxon>
        <taxon>Campylobacterota</taxon>
        <taxon>Epsilonproteobacteria</taxon>
        <taxon>Campylobacterales</taxon>
        <taxon>Campylobacteraceae</taxon>
        <taxon>Campylobacter</taxon>
    </lineage>
</organism>
<comment type="caution">
    <text evidence="2">The sequence shown here is derived from an EMBL/GenBank/DDBJ whole genome shotgun (WGS) entry which is preliminary data.</text>
</comment>